<dbReference type="EMBL" id="AUZZ01004953">
    <property type="protein sequence ID" value="EQD51294.1"/>
    <property type="molecule type" value="Genomic_DNA"/>
</dbReference>
<gene>
    <name evidence="1" type="ORF">B2A_06939</name>
</gene>
<sequence length="160" mass="16599">MIPGGPGVAAIYPPTGSGMLMNATGGFTNRLAFYCTAPQAAASADVYFGLNWTGTLLASLNPSQTALGENVSGCDQENYCPYREAGVDFSGSAESVIFGGATDRVGHAELMLGSMSGATVPELPSLALFEAGSLIRVIDSIAEHWHYHRRDAAASVPAIQ</sequence>
<evidence type="ECO:0000313" key="1">
    <source>
        <dbReference type="EMBL" id="EQD51294.1"/>
    </source>
</evidence>
<proteinExistence type="predicted"/>
<accession>T1BDZ0</accession>
<comment type="caution">
    <text evidence="1">The sequence shown here is derived from an EMBL/GenBank/DDBJ whole genome shotgun (WGS) entry which is preliminary data.</text>
</comment>
<reference evidence="1" key="1">
    <citation type="submission" date="2013-08" db="EMBL/GenBank/DDBJ databases">
        <authorList>
            <person name="Mendez C."/>
            <person name="Richter M."/>
            <person name="Ferrer M."/>
            <person name="Sanchez J."/>
        </authorList>
    </citation>
    <scope>NUCLEOTIDE SEQUENCE</scope>
</reference>
<dbReference type="AlphaFoldDB" id="T1BDZ0"/>
<name>T1BDZ0_9ZZZZ</name>
<reference evidence="1" key="2">
    <citation type="journal article" date="2014" name="ISME J.">
        <title>Microbial stratification in low pH oxic and suboxic macroscopic growths along an acid mine drainage.</title>
        <authorList>
            <person name="Mendez-Garcia C."/>
            <person name="Mesa V."/>
            <person name="Sprenger R.R."/>
            <person name="Richter M."/>
            <person name="Diez M.S."/>
            <person name="Solano J."/>
            <person name="Bargiela R."/>
            <person name="Golyshina O.V."/>
            <person name="Manteca A."/>
            <person name="Ramos J.L."/>
            <person name="Gallego J.R."/>
            <person name="Llorente I."/>
            <person name="Martins Dos Santos V.A."/>
            <person name="Jensen O.N."/>
            <person name="Pelaez A.I."/>
            <person name="Sanchez J."/>
            <person name="Ferrer M."/>
        </authorList>
    </citation>
    <scope>NUCLEOTIDE SEQUENCE</scope>
</reference>
<protein>
    <submittedName>
        <fullName evidence="1">Uncharacterized protein</fullName>
    </submittedName>
</protein>
<organism evidence="1">
    <name type="scientific">mine drainage metagenome</name>
    <dbReference type="NCBI Taxonomy" id="410659"/>
    <lineage>
        <taxon>unclassified sequences</taxon>
        <taxon>metagenomes</taxon>
        <taxon>ecological metagenomes</taxon>
    </lineage>
</organism>